<comment type="catalytic activity">
    <reaction evidence="7">
        <text>arsenic triglutathione + 2 [thioredoxin]-dithiol + 2 S-adenosyl-L-methionine + H2O = dimethylarsinous acid + 2 [thioredoxin]-disulfide + 3 glutathione + 2 S-adenosyl-L-homocysteine + 2 H(+)</text>
        <dbReference type="Rhea" id="RHEA:69464"/>
        <dbReference type="Rhea" id="RHEA-COMP:10698"/>
        <dbReference type="Rhea" id="RHEA-COMP:10700"/>
        <dbReference type="ChEBI" id="CHEBI:15377"/>
        <dbReference type="ChEBI" id="CHEBI:15378"/>
        <dbReference type="ChEBI" id="CHEBI:23808"/>
        <dbReference type="ChEBI" id="CHEBI:29950"/>
        <dbReference type="ChEBI" id="CHEBI:50058"/>
        <dbReference type="ChEBI" id="CHEBI:57856"/>
        <dbReference type="ChEBI" id="CHEBI:57925"/>
        <dbReference type="ChEBI" id="CHEBI:59789"/>
        <dbReference type="ChEBI" id="CHEBI:183640"/>
        <dbReference type="EC" id="2.1.1.137"/>
    </reaction>
</comment>
<keyword evidence="9" id="KW-0812">Transmembrane</keyword>
<evidence type="ECO:0000259" key="10">
    <source>
        <dbReference type="Pfam" id="PF13847"/>
    </source>
</evidence>
<sequence length="416" mass="44641">MVAILGYSEDQIREAVQDMYTGVAEAPDSPYHFPVGAGACRSLGYTEEQIVELPDSTLASFAGVGWPFRGRALQPGDTTLDLGAGAGNDSVIASRVVGQSGHVIALDLTAAMTRKLRQHASGHCGNISVVQASAEQIPLAGQSVDSITSNGAINLVPSKRQAFREMFRVLKPGGRVQFADVVIRRPVNVDCDSDPRLWVECVVGATVEEDLLAMMGDTGFEDIQVLNRHDYFALSPSAQTREIARSFGAHSVEVSARRGEHPPGRLREWLRRSHPSRWLGQLHRRGFSGVAALGLALVSCYGVVAMTGLLTLAGIRLALSPQAWSLVIATFTLLAWLTIAAGFLQHRSTLPGLLATLGGAIVCFALFVDYHVLTELAGFALLAAGAFVDLRYRRRLEARKLGLDGATRGTSQDGVR</sequence>
<keyword evidence="2" id="KW-0949">S-adenosyl-L-methionine</keyword>
<evidence type="ECO:0000256" key="4">
    <source>
        <dbReference type="ARBA" id="ARBA00034521"/>
    </source>
</evidence>
<feature type="transmembrane region" description="Helical" evidence="9">
    <location>
        <begin position="376"/>
        <end position="392"/>
    </location>
</feature>
<proteinExistence type="inferred from homology"/>
<evidence type="ECO:0000256" key="1">
    <source>
        <dbReference type="ARBA" id="ARBA00022679"/>
    </source>
</evidence>
<accession>A0A1I4XUD8</accession>
<comment type="similarity">
    <text evidence="3">Belongs to the methyltransferase superfamily. Arsenite methyltransferase family.</text>
</comment>
<protein>
    <recommendedName>
        <fullName evidence="5">Arsenite methyltransferase</fullName>
        <ecNumber evidence="4">2.1.1.137</ecNumber>
    </recommendedName>
</protein>
<name>A0A1I4XUD8_9GAMM</name>
<organism evidence="11 12">
    <name type="scientific">Marinobacter pelagius</name>
    <dbReference type="NCBI Taxonomy" id="379482"/>
    <lineage>
        <taxon>Bacteria</taxon>
        <taxon>Pseudomonadati</taxon>
        <taxon>Pseudomonadota</taxon>
        <taxon>Gammaproteobacteria</taxon>
        <taxon>Pseudomonadales</taxon>
        <taxon>Marinobacteraceae</taxon>
        <taxon>Marinobacter</taxon>
    </lineage>
</organism>
<dbReference type="GO" id="GO:0030791">
    <property type="term" value="F:arsenite methyltransferase activity"/>
    <property type="evidence" value="ECO:0007669"/>
    <property type="project" value="UniProtKB-EC"/>
</dbReference>
<dbReference type="Proteomes" id="UP000199339">
    <property type="component" value="Unassembled WGS sequence"/>
</dbReference>
<keyword evidence="12" id="KW-1185">Reference proteome</keyword>
<evidence type="ECO:0000313" key="11">
    <source>
        <dbReference type="EMBL" id="SFN29508.1"/>
    </source>
</evidence>
<dbReference type="EMBL" id="FOUR01000006">
    <property type="protein sequence ID" value="SFN29508.1"/>
    <property type="molecule type" value="Genomic_DNA"/>
</dbReference>
<dbReference type="GO" id="GO:0016020">
    <property type="term" value="C:membrane"/>
    <property type="evidence" value="ECO:0007669"/>
    <property type="project" value="InterPro"/>
</dbReference>
<evidence type="ECO:0000256" key="6">
    <source>
        <dbReference type="ARBA" id="ARBA00047941"/>
    </source>
</evidence>
<dbReference type="AlphaFoldDB" id="A0A1I4XUD8"/>
<dbReference type="OrthoDB" id="9772751at2"/>
<keyword evidence="1" id="KW-0808">Transferase</keyword>
<evidence type="ECO:0000256" key="2">
    <source>
        <dbReference type="ARBA" id="ARBA00022691"/>
    </source>
</evidence>
<dbReference type="GO" id="GO:0015097">
    <property type="term" value="F:mercury ion transmembrane transporter activity"/>
    <property type="evidence" value="ECO:0007669"/>
    <property type="project" value="InterPro"/>
</dbReference>
<evidence type="ECO:0000256" key="5">
    <source>
        <dbReference type="ARBA" id="ARBA00034545"/>
    </source>
</evidence>
<dbReference type="PANTHER" id="PTHR43675">
    <property type="entry name" value="ARSENITE METHYLTRANSFERASE"/>
    <property type="match status" value="1"/>
</dbReference>
<evidence type="ECO:0000256" key="7">
    <source>
        <dbReference type="ARBA" id="ARBA00047943"/>
    </source>
</evidence>
<dbReference type="InterPro" id="IPR025714">
    <property type="entry name" value="Methyltranfer_dom"/>
</dbReference>
<evidence type="ECO:0000256" key="8">
    <source>
        <dbReference type="ARBA" id="ARBA00048428"/>
    </source>
</evidence>
<feature type="transmembrane region" description="Helical" evidence="9">
    <location>
        <begin position="323"/>
        <end position="344"/>
    </location>
</feature>
<feature type="transmembrane region" description="Helical" evidence="9">
    <location>
        <begin position="351"/>
        <end position="370"/>
    </location>
</feature>
<dbReference type="InterPro" id="IPR029063">
    <property type="entry name" value="SAM-dependent_MTases_sf"/>
</dbReference>
<dbReference type="CDD" id="cd02440">
    <property type="entry name" value="AdoMet_MTases"/>
    <property type="match status" value="1"/>
</dbReference>
<evidence type="ECO:0000256" key="9">
    <source>
        <dbReference type="SAM" id="Phobius"/>
    </source>
</evidence>
<evidence type="ECO:0000313" key="12">
    <source>
        <dbReference type="Proteomes" id="UP000199339"/>
    </source>
</evidence>
<dbReference type="Pfam" id="PF03203">
    <property type="entry name" value="MerC"/>
    <property type="match status" value="1"/>
</dbReference>
<dbReference type="SUPFAM" id="SSF53335">
    <property type="entry name" value="S-adenosyl-L-methionine-dependent methyltransferases"/>
    <property type="match status" value="1"/>
</dbReference>
<dbReference type="Gene3D" id="3.40.50.150">
    <property type="entry name" value="Vaccinia Virus protein VP39"/>
    <property type="match status" value="1"/>
</dbReference>
<dbReference type="InterPro" id="IPR004891">
    <property type="entry name" value="Mercury-R_MerC"/>
</dbReference>
<dbReference type="EC" id="2.1.1.137" evidence="4"/>
<dbReference type="InterPro" id="IPR026669">
    <property type="entry name" value="Arsenite_MeTrfase-like"/>
</dbReference>
<dbReference type="RefSeq" id="WP_092004678.1">
    <property type="nucleotide sequence ID" value="NZ_FOUR01000006.1"/>
</dbReference>
<dbReference type="Pfam" id="PF13847">
    <property type="entry name" value="Methyltransf_31"/>
    <property type="match status" value="1"/>
</dbReference>
<gene>
    <name evidence="11" type="ORF">SAMN04487961_2748</name>
</gene>
<comment type="catalytic activity">
    <reaction evidence="8">
        <text>arsenic triglutathione + 3 [thioredoxin]-dithiol + 3 S-adenosyl-L-methionine = trimethylarsine + 3 [thioredoxin]-disulfide + 3 glutathione + 3 S-adenosyl-L-homocysteine + 3 H(+)</text>
        <dbReference type="Rhea" id="RHEA:69432"/>
        <dbReference type="Rhea" id="RHEA-COMP:10698"/>
        <dbReference type="Rhea" id="RHEA-COMP:10700"/>
        <dbReference type="ChEBI" id="CHEBI:15378"/>
        <dbReference type="ChEBI" id="CHEBI:27130"/>
        <dbReference type="ChEBI" id="CHEBI:29950"/>
        <dbReference type="ChEBI" id="CHEBI:50058"/>
        <dbReference type="ChEBI" id="CHEBI:57856"/>
        <dbReference type="ChEBI" id="CHEBI:57925"/>
        <dbReference type="ChEBI" id="CHEBI:59789"/>
        <dbReference type="ChEBI" id="CHEBI:183640"/>
        <dbReference type="EC" id="2.1.1.137"/>
    </reaction>
</comment>
<feature type="domain" description="Methyltransferase" evidence="10">
    <location>
        <begin position="75"/>
        <end position="214"/>
    </location>
</feature>
<evidence type="ECO:0000256" key="3">
    <source>
        <dbReference type="ARBA" id="ARBA00034487"/>
    </source>
</evidence>
<comment type="catalytic activity">
    <reaction evidence="6">
        <text>arsenic triglutathione + [thioredoxin]-dithiol + S-adenosyl-L-methionine + 2 H2O = methylarsonous acid + [thioredoxin]-disulfide + 3 glutathione + S-adenosyl-L-homocysteine + H(+)</text>
        <dbReference type="Rhea" id="RHEA:69460"/>
        <dbReference type="Rhea" id="RHEA-COMP:10698"/>
        <dbReference type="Rhea" id="RHEA-COMP:10700"/>
        <dbReference type="ChEBI" id="CHEBI:15377"/>
        <dbReference type="ChEBI" id="CHEBI:15378"/>
        <dbReference type="ChEBI" id="CHEBI:17826"/>
        <dbReference type="ChEBI" id="CHEBI:29950"/>
        <dbReference type="ChEBI" id="CHEBI:50058"/>
        <dbReference type="ChEBI" id="CHEBI:57856"/>
        <dbReference type="ChEBI" id="CHEBI:57925"/>
        <dbReference type="ChEBI" id="CHEBI:59789"/>
        <dbReference type="ChEBI" id="CHEBI:183640"/>
        <dbReference type="EC" id="2.1.1.137"/>
    </reaction>
</comment>
<keyword evidence="9" id="KW-1133">Transmembrane helix</keyword>
<dbReference type="PANTHER" id="PTHR43675:SF8">
    <property type="entry name" value="ARSENITE METHYLTRANSFERASE"/>
    <property type="match status" value="1"/>
</dbReference>
<reference evidence="12" key="1">
    <citation type="submission" date="2016-10" db="EMBL/GenBank/DDBJ databases">
        <authorList>
            <person name="Varghese N."/>
            <person name="Submissions S."/>
        </authorList>
    </citation>
    <scope>NUCLEOTIDE SEQUENCE [LARGE SCALE GENOMIC DNA]</scope>
    <source>
        <strain evidence="12">CGMCC 1.6775</strain>
    </source>
</reference>
<keyword evidence="9" id="KW-0472">Membrane</keyword>
<feature type="transmembrane region" description="Helical" evidence="9">
    <location>
        <begin position="290"/>
        <end position="317"/>
    </location>
</feature>